<protein>
    <submittedName>
        <fullName evidence="11">Peptidase domain-containing ABC transporter</fullName>
    </submittedName>
</protein>
<feature type="transmembrane region" description="Helical" evidence="7">
    <location>
        <begin position="206"/>
        <end position="226"/>
    </location>
</feature>
<reference evidence="12" key="1">
    <citation type="journal article" date="2019" name="Int. J. Syst. Evol. Microbiol.">
        <title>The Global Catalogue of Microorganisms (GCM) 10K type strain sequencing project: providing services to taxonomists for standard genome sequencing and annotation.</title>
        <authorList>
            <consortium name="The Broad Institute Genomics Platform"/>
            <consortium name="The Broad Institute Genome Sequencing Center for Infectious Disease"/>
            <person name="Wu L."/>
            <person name="Ma J."/>
        </authorList>
    </citation>
    <scope>NUCLEOTIDE SEQUENCE [LARGE SCALE GENOMIC DNA]</scope>
    <source>
        <strain evidence="12">CCUG 59858</strain>
    </source>
</reference>
<dbReference type="InterPro" id="IPR005074">
    <property type="entry name" value="Peptidase_C39"/>
</dbReference>
<dbReference type="SUPFAM" id="SSF90123">
    <property type="entry name" value="ABC transporter transmembrane region"/>
    <property type="match status" value="1"/>
</dbReference>
<dbReference type="Pfam" id="PF00664">
    <property type="entry name" value="ABC_membrane"/>
    <property type="match status" value="1"/>
</dbReference>
<accession>A0ABV8CFE7</accession>
<gene>
    <name evidence="11" type="ORF">ACFORL_06295</name>
</gene>
<evidence type="ECO:0000256" key="1">
    <source>
        <dbReference type="ARBA" id="ARBA00004651"/>
    </source>
</evidence>
<dbReference type="Pfam" id="PF00005">
    <property type="entry name" value="ABC_tran"/>
    <property type="match status" value="1"/>
</dbReference>
<dbReference type="InterPro" id="IPR003593">
    <property type="entry name" value="AAA+_ATPase"/>
</dbReference>
<evidence type="ECO:0000313" key="12">
    <source>
        <dbReference type="Proteomes" id="UP001595758"/>
    </source>
</evidence>
<dbReference type="SMART" id="SM00382">
    <property type="entry name" value="AAA"/>
    <property type="match status" value="1"/>
</dbReference>
<keyword evidence="4" id="KW-0067">ATP-binding</keyword>
<evidence type="ECO:0000313" key="11">
    <source>
        <dbReference type="EMBL" id="MFC3908686.1"/>
    </source>
</evidence>
<dbReference type="Pfam" id="PF03412">
    <property type="entry name" value="Peptidase_C39"/>
    <property type="match status" value="1"/>
</dbReference>
<proteinExistence type="predicted"/>
<evidence type="ECO:0000259" key="8">
    <source>
        <dbReference type="PROSITE" id="PS50893"/>
    </source>
</evidence>
<keyword evidence="3" id="KW-0547">Nucleotide-binding</keyword>
<feature type="domain" description="ABC transporter" evidence="8">
    <location>
        <begin position="484"/>
        <end position="696"/>
    </location>
</feature>
<dbReference type="Gene3D" id="1.20.1560.10">
    <property type="entry name" value="ABC transporter type 1, transmembrane domain"/>
    <property type="match status" value="1"/>
</dbReference>
<dbReference type="Gene3D" id="3.90.70.10">
    <property type="entry name" value="Cysteine proteinases"/>
    <property type="match status" value="1"/>
</dbReference>
<dbReference type="Proteomes" id="UP001595758">
    <property type="component" value="Unassembled WGS sequence"/>
</dbReference>
<dbReference type="EMBL" id="JBHSAB010000010">
    <property type="protein sequence ID" value="MFC3908686.1"/>
    <property type="molecule type" value="Genomic_DNA"/>
</dbReference>
<dbReference type="InterPro" id="IPR036640">
    <property type="entry name" value="ABC1_TM_sf"/>
</dbReference>
<keyword evidence="2 7" id="KW-0812">Transmembrane</keyword>
<dbReference type="PANTHER" id="PTHR24221">
    <property type="entry name" value="ATP-BINDING CASSETTE SUB-FAMILY B"/>
    <property type="match status" value="1"/>
</dbReference>
<dbReference type="PROSITE" id="PS50929">
    <property type="entry name" value="ABC_TM1F"/>
    <property type="match status" value="1"/>
</dbReference>
<organism evidence="11 12">
    <name type="scientific">Legionella dresdenensis</name>
    <dbReference type="NCBI Taxonomy" id="450200"/>
    <lineage>
        <taxon>Bacteria</taxon>
        <taxon>Pseudomonadati</taxon>
        <taxon>Pseudomonadota</taxon>
        <taxon>Gammaproteobacteria</taxon>
        <taxon>Legionellales</taxon>
        <taxon>Legionellaceae</taxon>
        <taxon>Legionella</taxon>
    </lineage>
</organism>
<keyword evidence="5 7" id="KW-1133">Transmembrane helix</keyword>
<feature type="transmembrane region" description="Helical" evidence="7">
    <location>
        <begin position="307"/>
        <end position="325"/>
    </location>
</feature>
<dbReference type="InterPro" id="IPR017871">
    <property type="entry name" value="ABC_transporter-like_CS"/>
</dbReference>
<dbReference type="PANTHER" id="PTHR24221:SF606">
    <property type="entry name" value="COLICIN V SECRETION-PROCESSING ATP-BINDING PROTEIN"/>
    <property type="match status" value="1"/>
</dbReference>
<evidence type="ECO:0000256" key="3">
    <source>
        <dbReference type="ARBA" id="ARBA00022741"/>
    </source>
</evidence>
<evidence type="ECO:0000259" key="9">
    <source>
        <dbReference type="PROSITE" id="PS50929"/>
    </source>
</evidence>
<keyword evidence="6 7" id="KW-0472">Membrane</keyword>
<evidence type="ECO:0000256" key="5">
    <source>
        <dbReference type="ARBA" id="ARBA00022989"/>
    </source>
</evidence>
<dbReference type="PROSITE" id="PS50893">
    <property type="entry name" value="ABC_TRANSPORTER_2"/>
    <property type="match status" value="1"/>
</dbReference>
<dbReference type="CDD" id="cd18567">
    <property type="entry name" value="ABC_6TM_CvaB_RaxB_like"/>
    <property type="match status" value="1"/>
</dbReference>
<feature type="domain" description="Peptidase C39" evidence="10">
    <location>
        <begin position="19"/>
        <end position="138"/>
    </location>
</feature>
<dbReference type="InterPro" id="IPR003439">
    <property type="entry name" value="ABC_transporter-like_ATP-bd"/>
</dbReference>
<evidence type="ECO:0000256" key="7">
    <source>
        <dbReference type="SAM" id="Phobius"/>
    </source>
</evidence>
<comment type="caution">
    <text evidence="11">The sequence shown here is derived from an EMBL/GenBank/DDBJ whole genome shotgun (WGS) entry which is preliminary data.</text>
</comment>
<dbReference type="InterPro" id="IPR027417">
    <property type="entry name" value="P-loop_NTPase"/>
</dbReference>
<evidence type="ECO:0000256" key="6">
    <source>
        <dbReference type="ARBA" id="ARBA00023136"/>
    </source>
</evidence>
<evidence type="ECO:0000256" key="4">
    <source>
        <dbReference type="ARBA" id="ARBA00022840"/>
    </source>
</evidence>
<dbReference type="InterPro" id="IPR039421">
    <property type="entry name" value="Type_1_exporter"/>
</dbReference>
<dbReference type="RefSeq" id="WP_382342195.1">
    <property type="nucleotide sequence ID" value="NZ_JBHSAB010000010.1"/>
</dbReference>
<keyword evidence="12" id="KW-1185">Reference proteome</keyword>
<evidence type="ECO:0000256" key="2">
    <source>
        <dbReference type="ARBA" id="ARBA00022692"/>
    </source>
</evidence>
<comment type="subcellular location">
    <subcellularLocation>
        <location evidence="1">Cell membrane</location>
        <topology evidence="1">Multi-pass membrane protein</topology>
    </subcellularLocation>
</comment>
<feature type="transmembrane region" description="Helical" evidence="7">
    <location>
        <begin position="168"/>
        <end position="186"/>
    </location>
</feature>
<dbReference type="Gene3D" id="3.40.50.300">
    <property type="entry name" value="P-loop containing nucleotide triphosphate hydrolases"/>
    <property type="match status" value="1"/>
</dbReference>
<dbReference type="SUPFAM" id="SSF52540">
    <property type="entry name" value="P-loop containing nucleoside triphosphate hydrolases"/>
    <property type="match status" value="1"/>
</dbReference>
<feature type="transmembrane region" description="Helical" evidence="7">
    <location>
        <begin position="405"/>
        <end position="431"/>
    </location>
</feature>
<feature type="domain" description="ABC transmembrane type-1" evidence="9">
    <location>
        <begin position="170"/>
        <end position="451"/>
    </location>
</feature>
<sequence>MSKPALFYQRKKQLPMILQNQIAECGLACIAMVSNFWGHDLDLNFLRSFDSGTVTGTTLLSICETLDQLGFNTRAFKVPMSEIQLIKCPAIIHWNMNHFVVLKAVTRKYVIIHDPATGVVRYTFEQFSASFTGIVLEVEQAINFKPVEMSRKFKLMDFVNSVSGVNKFLLLLLLLSLAIEFFSLLNPLLMQYVTDNVINTRDKGNLYTMVTAFAILAFVHGMADWVRSNMVIYLSNNLTAQFSTNIVKHILKLPVDFFAQRHKADIQSKFQSIEQIQKKVSTDFVTAVLDGVMILLNMVIMAIYSKLLTAICLFSLLVFLVLRTLSYQVLNKQTQVSIIEHAKANAVFLEIIQSIMAIKSFARENYLSGWWRNYYYKALNADIRVAKMNAVYTVINQILLHLEQIAIICLGSLLVMANQFSLGMLFAFIGYRTQLVNKASTLIQNVFEYRLISIQLNRLGDIIAQPPELVNSGAGNIATVRGDLTLKNIYFSYGNQNELLSAISLQINAGEKVVITGSSGCGKTTLLKIAMGLLQCSSGEILIDGQPLEQFGLKNYRAMTASVLQDDMLLSGSIKDNITFFDERTDYEQLYSVAELACADQFIRQFPMGYETLVGERGVMLSGGQKQRILLARALYRRPRFLFLDEASSHLDVENECRINQSLKSLQITQIIVAHRQETIAMADRVINLANKNDIIN</sequence>
<evidence type="ECO:0000259" key="10">
    <source>
        <dbReference type="PROSITE" id="PS50990"/>
    </source>
</evidence>
<dbReference type="PROSITE" id="PS50990">
    <property type="entry name" value="PEPTIDASE_C39"/>
    <property type="match status" value="1"/>
</dbReference>
<dbReference type="InterPro" id="IPR011527">
    <property type="entry name" value="ABC1_TM_dom"/>
</dbReference>
<name>A0ABV8CFE7_9GAMM</name>
<dbReference type="PROSITE" id="PS00211">
    <property type="entry name" value="ABC_TRANSPORTER_1"/>
    <property type="match status" value="1"/>
</dbReference>